<feature type="non-terminal residue" evidence="1">
    <location>
        <position position="115"/>
    </location>
</feature>
<evidence type="ECO:0000313" key="2">
    <source>
        <dbReference type="Proteomes" id="UP000789920"/>
    </source>
</evidence>
<evidence type="ECO:0000313" key="1">
    <source>
        <dbReference type="EMBL" id="CAG8638234.1"/>
    </source>
</evidence>
<name>A0ACA9N824_9GLOM</name>
<organism evidence="1 2">
    <name type="scientific">Racocetra persica</name>
    <dbReference type="NCBI Taxonomy" id="160502"/>
    <lineage>
        <taxon>Eukaryota</taxon>
        <taxon>Fungi</taxon>
        <taxon>Fungi incertae sedis</taxon>
        <taxon>Mucoromycota</taxon>
        <taxon>Glomeromycotina</taxon>
        <taxon>Glomeromycetes</taxon>
        <taxon>Diversisporales</taxon>
        <taxon>Gigasporaceae</taxon>
        <taxon>Racocetra</taxon>
    </lineage>
</organism>
<gene>
    <name evidence="1" type="ORF">RPERSI_LOCUS7374</name>
</gene>
<comment type="caution">
    <text evidence="1">The sequence shown here is derived from an EMBL/GenBank/DDBJ whole genome shotgun (WGS) entry which is preliminary data.</text>
</comment>
<dbReference type="Proteomes" id="UP000789920">
    <property type="component" value="Unassembled WGS sequence"/>
</dbReference>
<dbReference type="EMBL" id="CAJVQC010012431">
    <property type="protein sequence ID" value="CAG8638234.1"/>
    <property type="molecule type" value="Genomic_DNA"/>
</dbReference>
<proteinExistence type="predicted"/>
<sequence length="115" mass="13640">MYGKKQDLYISSIEDDICKIEVYQDSQLKQIVKGVSLNDVWEHFSISKYNDIQLFGLDYAVTQQLIKQYRIPTCGRYVYKDNLDRIYSTCNELGYEVFDEIEKLLKLHINNNDLQ</sequence>
<reference evidence="1" key="1">
    <citation type="submission" date="2021-06" db="EMBL/GenBank/DDBJ databases">
        <authorList>
            <person name="Kallberg Y."/>
            <person name="Tangrot J."/>
            <person name="Rosling A."/>
        </authorList>
    </citation>
    <scope>NUCLEOTIDE SEQUENCE</scope>
    <source>
        <strain evidence="1">MA461A</strain>
    </source>
</reference>
<keyword evidence="2" id="KW-1185">Reference proteome</keyword>
<protein>
    <submittedName>
        <fullName evidence="1">8733_t:CDS:1</fullName>
    </submittedName>
</protein>
<accession>A0ACA9N824</accession>